<accession>X1MM18</accession>
<organism evidence="1">
    <name type="scientific">marine sediment metagenome</name>
    <dbReference type="NCBI Taxonomy" id="412755"/>
    <lineage>
        <taxon>unclassified sequences</taxon>
        <taxon>metagenomes</taxon>
        <taxon>ecological metagenomes</taxon>
    </lineage>
</organism>
<sequence length="98" mass="10652">MFRKMLMNGVASALIVCLLFAGSALSQEIISSKAEEQPTVSNVWFEADVRSAFEDLASQTGITILVDDYLEGFITLSLVLGRFEVSAGKRISLGKDAY</sequence>
<evidence type="ECO:0008006" key="2">
    <source>
        <dbReference type="Google" id="ProtNLM"/>
    </source>
</evidence>
<dbReference type="EMBL" id="BARV01020969">
    <property type="protein sequence ID" value="GAI19091.1"/>
    <property type="molecule type" value="Genomic_DNA"/>
</dbReference>
<protein>
    <recommendedName>
        <fullName evidence="2">Secretin/TonB short N-terminal domain-containing protein</fullName>
    </recommendedName>
</protein>
<evidence type="ECO:0000313" key="1">
    <source>
        <dbReference type="EMBL" id="GAI19091.1"/>
    </source>
</evidence>
<gene>
    <name evidence="1" type="ORF">S06H3_34855</name>
</gene>
<dbReference type="AlphaFoldDB" id="X1MM18"/>
<reference evidence="1" key="1">
    <citation type="journal article" date="2014" name="Front. Microbiol.">
        <title>High frequency of phylogenetically diverse reductive dehalogenase-homologous genes in deep subseafloor sedimentary metagenomes.</title>
        <authorList>
            <person name="Kawai M."/>
            <person name="Futagami T."/>
            <person name="Toyoda A."/>
            <person name="Takaki Y."/>
            <person name="Nishi S."/>
            <person name="Hori S."/>
            <person name="Arai W."/>
            <person name="Tsubouchi T."/>
            <person name="Morono Y."/>
            <person name="Uchiyama I."/>
            <person name="Ito T."/>
            <person name="Fujiyama A."/>
            <person name="Inagaki F."/>
            <person name="Takami H."/>
        </authorList>
    </citation>
    <scope>NUCLEOTIDE SEQUENCE</scope>
    <source>
        <strain evidence="1">Expedition CK06-06</strain>
    </source>
</reference>
<comment type="caution">
    <text evidence="1">The sequence shown here is derived from an EMBL/GenBank/DDBJ whole genome shotgun (WGS) entry which is preliminary data.</text>
</comment>
<proteinExistence type="predicted"/>
<name>X1MM18_9ZZZZ</name>